<dbReference type="InterPro" id="IPR007387">
    <property type="entry name" value="TRAP_DctQ"/>
</dbReference>
<evidence type="ECO:0000256" key="6">
    <source>
        <dbReference type="ARBA" id="ARBA00022989"/>
    </source>
</evidence>
<dbReference type="Pfam" id="PF04290">
    <property type="entry name" value="DctQ"/>
    <property type="match status" value="1"/>
</dbReference>
<feature type="transmembrane region" description="Helical" evidence="9">
    <location>
        <begin position="12"/>
        <end position="34"/>
    </location>
</feature>
<organism evidence="11 12">
    <name type="scientific">Neobacillus driksii</name>
    <dbReference type="NCBI Taxonomy" id="3035913"/>
    <lineage>
        <taxon>Bacteria</taxon>
        <taxon>Bacillati</taxon>
        <taxon>Bacillota</taxon>
        <taxon>Bacilli</taxon>
        <taxon>Bacillales</taxon>
        <taxon>Bacillaceae</taxon>
        <taxon>Neobacillus</taxon>
    </lineage>
</organism>
<keyword evidence="3" id="KW-1003">Cell membrane</keyword>
<proteinExistence type="inferred from homology"/>
<feature type="transmembrane region" description="Helical" evidence="9">
    <location>
        <begin position="84"/>
        <end position="106"/>
    </location>
</feature>
<accession>A0ABV4YR37</accession>
<dbReference type="InterPro" id="IPR055348">
    <property type="entry name" value="DctQ"/>
</dbReference>
<evidence type="ECO:0000256" key="5">
    <source>
        <dbReference type="ARBA" id="ARBA00022692"/>
    </source>
</evidence>
<evidence type="ECO:0000313" key="11">
    <source>
        <dbReference type="EMBL" id="MFB3167331.1"/>
    </source>
</evidence>
<keyword evidence="2" id="KW-0813">Transport</keyword>
<evidence type="ECO:0000256" key="7">
    <source>
        <dbReference type="ARBA" id="ARBA00023136"/>
    </source>
</evidence>
<evidence type="ECO:0000256" key="8">
    <source>
        <dbReference type="ARBA" id="ARBA00038436"/>
    </source>
</evidence>
<keyword evidence="7 9" id="KW-0472">Membrane</keyword>
<feature type="transmembrane region" description="Helical" evidence="9">
    <location>
        <begin position="126"/>
        <end position="143"/>
    </location>
</feature>
<keyword evidence="12" id="KW-1185">Reference proteome</keyword>
<keyword evidence="4" id="KW-0997">Cell inner membrane</keyword>
<feature type="transmembrane region" description="Helical" evidence="9">
    <location>
        <begin position="46"/>
        <end position="63"/>
    </location>
</feature>
<dbReference type="EMBL" id="JAROBZ020000001">
    <property type="protein sequence ID" value="MFB3167331.1"/>
    <property type="molecule type" value="Genomic_DNA"/>
</dbReference>
<protein>
    <submittedName>
        <fullName evidence="11">TRAP transporter small permease</fullName>
    </submittedName>
</protein>
<dbReference type="PANTHER" id="PTHR35011:SF2">
    <property type="entry name" value="2,3-DIKETO-L-GULONATE TRAP TRANSPORTER SMALL PERMEASE PROTEIN YIAM"/>
    <property type="match status" value="1"/>
</dbReference>
<comment type="subcellular location">
    <subcellularLocation>
        <location evidence="1">Cell inner membrane</location>
        <topology evidence="1">Multi-pass membrane protein</topology>
    </subcellularLocation>
</comment>
<evidence type="ECO:0000256" key="4">
    <source>
        <dbReference type="ARBA" id="ARBA00022519"/>
    </source>
</evidence>
<feature type="domain" description="Tripartite ATP-independent periplasmic transporters DctQ component" evidence="10">
    <location>
        <begin position="23"/>
        <end position="147"/>
    </location>
</feature>
<evidence type="ECO:0000256" key="2">
    <source>
        <dbReference type="ARBA" id="ARBA00022448"/>
    </source>
</evidence>
<sequence>MMKHMKFLINIEEIFSCIFFIIMCISVALGVFARFFEIALVWTDELARYTFIWSVLLGTVVAFKHKKHIVIDLVGNFFPKTISLIVQILIHVALLALFFTLVIYGWNLTLQTWNVPTTSLQIPTGLVYLSVPLSSFLLIIYTIKELYLTTIKRVSNSL</sequence>
<keyword evidence="6 9" id="KW-1133">Transmembrane helix</keyword>
<evidence type="ECO:0000256" key="9">
    <source>
        <dbReference type="SAM" id="Phobius"/>
    </source>
</evidence>
<comment type="caution">
    <text evidence="11">The sequence shown here is derived from an EMBL/GenBank/DDBJ whole genome shotgun (WGS) entry which is preliminary data.</text>
</comment>
<dbReference type="PANTHER" id="PTHR35011">
    <property type="entry name" value="2,3-DIKETO-L-GULONATE TRAP TRANSPORTER SMALL PERMEASE PROTEIN YIAM"/>
    <property type="match status" value="1"/>
</dbReference>
<evidence type="ECO:0000256" key="3">
    <source>
        <dbReference type="ARBA" id="ARBA00022475"/>
    </source>
</evidence>
<gene>
    <name evidence="11" type="ORF">P5G62_009425</name>
</gene>
<keyword evidence="5 9" id="KW-0812">Transmembrane</keyword>
<evidence type="ECO:0000259" key="10">
    <source>
        <dbReference type="Pfam" id="PF04290"/>
    </source>
</evidence>
<dbReference type="Proteomes" id="UP001241748">
    <property type="component" value="Unassembled WGS sequence"/>
</dbReference>
<dbReference type="RefSeq" id="WP_306074872.1">
    <property type="nucleotide sequence ID" value="NZ_JAROBZ020000001.1"/>
</dbReference>
<name>A0ABV4YR37_9BACI</name>
<comment type="similarity">
    <text evidence="8">Belongs to the TRAP transporter small permease family.</text>
</comment>
<reference evidence="11 12" key="1">
    <citation type="submission" date="2024-05" db="EMBL/GenBank/DDBJ databases">
        <authorList>
            <person name="Venkateswaran K."/>
        </authorList>
    </citation>
    <scope>NUCLEOTIDE SEQUENCE [LARGE SCALE GENOMIC DNA]</scope>
    <source>
        <strain evidence="11 12">179-C4-2-HS</strain>
    </source>
</reference>
<evidence type="ECO:0000313" key="12">
    <source>
        <dbReference type="Proteomes" id="UP001241748"/>
    </source>
</evidence>
<evidence type="ECO:0000256" key="1">
    <source>
        <dbReference type="ARBA" id="ARBA00004429"/>
    </source>
</evidence>